<reference evidence="1 2" key="1">
    <citation type="submission" date="2018-12" db="EMBL/GenBank/DDBJ databases">
        <title>Bacillus ochoae sp. nov., Paenibacillus whitsoniae sp. nov., Paenibacillus spiritus sp. nov. Isolated from the Mars Exploration Rover during spacecraft assembly.</title>
        <authorList>
            <person name="Seuylemezian A."/>
            <person name="Vaishampayan P."/>
        </authorList>
    </citation>
    <scope>NUCLEOTIDE SEQUENCE [LARGE SCALE GENOMIC DNA]</scope>
    <source>
        <strain evidence="1 2">MER 54</strain>
    </source>
</reference>
<proteinExistence type="predicted"/>
<dbReference type="SUPFAM" id="SSF116922">
    <property type="entry name" value="YugE-like"/>
    <property type="match status" value="1"/>
</dbReference>
<comment type="caution">
    <text evidence="1">The sequence shown here is derived from an EMBL/GenBank/DDBJ whole genome shotgun (WGS) entry which is preliminary data.</text>
</comment>
<dbReference type="EMBL" id="RXHU01000066">
    <property type="protein sequence ID" value="RTE07138.1"/>
    <property type="molecule type" value="Genomic_DNA"/>
</dbReference>
<name>A0A430J9F3_9BACL</name>
<dbReference type="Proteomes" id="UP000276128">
    <property type="component" value="Unassembled WGS sequence"/>
</dbReference>
<dbReference type="OrthoDB" id="2665787at2"/>
<dbReference type="Gene3D" id="1.10.340.20">
    <property type="entry name" value="Apc36109-like domain"/>
    <property type="match status" value="1"/>
</dbReference>
<organism evidence="1 2">
    <name type="scientific">Paenibacillus whitsoniae</name>
    <dbReference type="NCBI Taxonomy" id="2496558"/>
    <lineage>
        <taxon>Bacteria</taxon>
        <taxon>Bacillati</taxon>
        <taxon>Bacillota</taxon>
        <taxon>Bacilli</taxon>
        <taxon>Bacillales</taxon>
        <taxon>Paenibacillaceae</taxon>
        <taxon>Paenibacillus</taxon>
    </lineage>
</organism>
<sequence>MKFRAVSPETRMNYMIWSIQKEIRKENQYLASLPYDPTPILFIVKAHIDRWDPAQLLATDGVEDEYDGESRSITIYITKHLGALEIQGLASEIDRVLNKSFQDLYVQDGQAREVAAQIIAVLDEVIEFEPAEM</sequence>
<accession>A0A430J9F3</accession>
<evidence type="ECO:0000313" key="2">
    <source>
        <dbReference type="Proteomes" id="UP000276128"/>
    </source>
</evidence>
<dbReference type="AlphaFoldDB" id="A0A430J9F3"/>
<protein>
    <submittedName>
        <fullName evidence="1">Uncharacterized protein</fullName>
    </submittedName>
</protein>
<keyword evidence="2" id="KW-1185">Reference proteome</keyword>
<gene>
    <name evidence="1" type="ORF">EJQ19_21530</name>
</gene>
<evidence type="ECO:0000313" key="1">
    <source>
        <dbReference type="EMBL" id="RTE07138.1"/>
    </source>
</evidence>
<dbReference type="InterPro" id="IPR023162">
    <property type="entry name" value="Apc36109-like_dom_sf"/>
</dbReference>
<dbReference type="RefSeq" id="WP_126143301.1">
    <property type="nucleotide sequence ID" value="NZ_RXHU01000066.1"/>
</dbReference>